<dbReference type="Gene3D" id="1.10.1530.10">
    <property type="match status" value="1"/>
</dbReference>
<reference evidence="1 2" key="1">
    <citation type="submission" date="2019-03" db="EMBL/GenBank/DDBJ databases">
        <authorList>
            <consortium name="Pathogen Informatics"/>
        </authorList>
    </citation>
    <scope>NUCLEOTIDE SEQUENCE [LARGE SCALE GENOMIC DNA]</scope>
    <source>
        <strain evidence="1 2">NCTC9001</strain>
    </source>
</reference>
<dbReference type="EC" id="1.1.1.27" evidence="1"/>
<dbReference type="SUPFAM" id="SSF89733">
    <property type="entry name" value="L-sulfolactate dehydrogenase-like"/>
    <property type="match status" value="1"/>
</dbReference>
<organism evidence="1 2">
    <name type="scientific">Escherichia coli</name>
    <dbReference type="NCBI Taxonomy" id="562"/>
    <lineage>
        <taxon>Bacteria</taxon>
        <taxon>Pseudomonadati</taxon>
        <taxon>Pseudomonadota</taxon>
        <taxon>Gammaproteobacteria</taxon>
        <taxon>Enterobacterales</taxon>
        <taxon>Enterobacteriaceae</taxon>
        <taxon>Escherichia</taxon>
    </lineage>
</organism>
<evidence type="ECO:0000313" key="1">
    <source>
        <dbReference type="EMBL" id="VFS33027.1"/>
    </source>
</evidence>
<protein>
    <submittedName>
        <fullName evidence="1">Lactate dehydrogenase</fullName>
        <ecNumber evidence="1">1.1.1.27</ecNumber>
    </submittedName>
</protein>
<gene>
    <name evidence="1" type="primary">ldh_1</name>
    <name evidence="1" type="ORF">NCTC9001_04594</name>
</gene>
<sequence length="95" mass="10538">MSLQIAVEKVRWLAAGLLELNGCDADIAQDVAEHMIEAERYGFASHGVTLLPKYLENIARGDVTANARPECLTSEGNLQRFHATMALVNTPEKWR</sequence>
<dbReference type="Pfam" id="PF02615">
    <property type="entry name" value="Ldh_2"/>
    <property type="match status" value="1"/>
</dbReference>
<dbReference type="AlphaFoldDB" id="A0A484YBD2"/>
<proteinExistence type="predicted"/>
<dbReference type="EMBL" id="CAADIS010000005">
    <property type="protein sequence ID" value="VFS33027.1"/>
    <property type="molecule type" value="Genomic_DNA"/>
</dbReference>
<dbReference type="InterPro" id="IPR036111">
    <property type="entry name" value="Mal/L-sulfo/L-lacto_DH-like_sf"/>
</dbReference>
<evidence type="ECO:0000313" key="2">
    <source>
        <dbReference type="Proteomes" id="UP000372890"/>
    </source>
</evidence>
<name>A0A484YBD2_ECOLX</name>
<keyword evidence="1" id="KW-0560">Oxidoreductase</keyword>
<dbReference type="InterPro" id="IPR003767">
    <property type="entry name" value="Malate/L-lactate_DH-like"/>
</dbReference>
<dbReference type="GO" id="GO:0004459">
    <property type="term" value="F:L-lactate dehydrogenase (NAD+) activity"/>
    <property type="evidence" value="ECO:0007669"/>
    <property type="project" value="UniProtKB-EC"/>
</dbReference>
<dbReference type="Proteomes" id="UP000372890">
    <property type="component" value="Unassembled WGS sequence"/>
</dbReference>
<dbReference type="InterPro" id="IPR043144">
    <property type="entry name" value="Mal/L-sulf/L-lact_DH-like_ah"/>
</dbReference>
<accession>A0A484YBD2</accession>